<organism evidence="1 2">
    <name type="scientific">Striga hermonthica</name>
    <name type="common">Purple witchweed</name>
    <name type="synonym">Buchnera hermonthica</name>
    <dbReference type="NCBI Taxonomy" id="68872"/>
    <lineage>
        <taxon>Eukaryota</taxon>
        <taxon>Viridiplantae</taxon>
        <taxon>Streptophyta</taxon>
        <taxon>Embryophyta</taxon>
        <taxon>Tracheophyta</taxon>
        <taxon>Spermatophyta</taxon>
        <taxon>Magnoliopsida</taxon>
        <taxon>eudicotyledons</taxon>
        <taxon>Gunneridae</taxon>
        <taxon>Pentapetalae</taxon>
        <taxon>asterids</taxon>
        <taxon>lamiids</taxon>
        <taxon>Lamiales</taxon>
        <taxon>Orobanchaceae</taxon>
        <taxon>Buchnereae</taxon>
        <taxon>Striga</taxon>
    </lineage>
</organism>
<dbReference type="OrthoDB" id="1893998at2759"/>
<dbReference type="PANTHER" id="PTHR36616:SF4">
    <property type="entry name" value="OS03G0174800 PROTEIN"/>
    <property type="match status" value="1"/>
</dbReference>
<dbReference type="Proteomes" id="UP001153555">
    <property type="component" value="Unassembled WGS sequence"/>
</dbReference>
<evidence type="ECO:0000313" key="1">
    <source>
        <dbReference type="EMBL" id="CAA0829883.1"/>
    </source>
</evidence>
<dbReference type="EMBL" id="CACSLK010027789">
    <property type="protein sequence ID" value="CAA0829883.1"/>
    <property type="molecule type" value="Genomic_DNA"/>
</dbReference>
<dbReference type="PANTHER" id="PTHR36616">
    <property type="entry name" value="BNAC07G32700D PROTEIN"/>
    <property type="match status" value="1"/>
</dbReference>
<sequence length="152" mass="16615">MLELFLTVAFSAAPLTLYFPPIRSLNPFIRTANHLLRDAISYAADIYPRLRLAVSRLVSPSRVAASRRWTYRDAGDSLDRAAAAAPCLRQLRRRRHLFVLGRRRHLPSGSGGTFPAAAAARDSTCSGAAVEGGERAAVDVASGRRWRATRGI</sequence>
<reference evidence="1" key="1">
    <citation type="submission" date="2019-12" db="EMBL/GenBank/DDBJ databases">
        <authorList>
            <person name="Scholes J."/>
        </authorList>
    </citation>
    <scope>NUCLEOTIDE SEQUENCE</scope>
</reference>
<protein>
    <submittedName>
        <fullName evidence="1">Uncharacterized protein</fullName>
    </submittedName>
</protein>
<gene>
    <name evidence="1" type="ORF">SHERM_25396</name>
</gene>
<accession>A0A9N7RGE4</accession>
<evidence type="ECO:0000313" key="2">
    <source>
        <dbReference type="Proteomes" id="UP001153555"/>
    </source>
</evidence>
<keyword evidence="2" id="KW-1185">Reference proteome</keyword>
<dbReference type="AlphaFoldDB" id="A0A9N7RGE4"/>
<proteinExistence type="predicted"/>
<name>A0A9N7RGE4_STRHE</name>
<comment type="caution">
    <text evidence="1">The sequence shown here is derived from an EMBL/GenBank/DDBJ whole genome shotgun (WGS) entry which is preliminary data.</text>
</comment>